<dbReference type="PANTHER" id="PTHR16222:SF12">
    <property type="entry name" value="ADP-RIBOSYLGLYCOHYDROLASE-RELATED"/>
    <property type="match status" value="1"/>
</dbReference>
<keyword evidence="1" id="KW-0460">Magnesium</keyword>
<evidence type="ECO:0000313" key="3">
    <source>
        <dbReference type="Proteomes" id="UP000007844"/>
    </source>
</evidence>
<feature type="binding site" evidence="1">
    <location>
        <position position="34"/>
    </location>
    <ligand>
        <name>Mg(2+)</name>
        <dbReference type="ChEBI" id="CHEBI:18420"/>
        <label>1</label>
    </ligand>
</feature>
<feature type="binding site" evidence="1">
    <location>
        <position position="35"/>
    </location>
    <ligand>
        <name>Mg(2+)</name>
        <dbReference type="ChEBI" id="CHEBI:18420"/>
        <label>1</label>
    </ligand>
</feature>
<dbReference type="Proteomes" id="UP000007844">
    <property type="component" value="Chromosome"/>
</dbReference>
<dbReference type="Gene3D" id="1.10.4080.10">
    <property type="entry name" value="ADP-ribosylation/Crystallin J1"/>
    <property type="match status" value="1"/>
</dbReference>
<evidence type="ECO:0000256" key="1">
    <source>
        <dbReference type="PIRSR" id="PIRSR605502-1"/>
    </source>
</evidence>
<gene>
    <name evidence="2" type="ORF">Desaf_2282</name>
</gene>
<feature type="binding site" evidence="1">
    <location>
        <position position="216"/>
    </location>
    <ligand>
        <name>Mg(2+)</name>
        <dbReference type="ChEBI" id="CHEBI:18420"/>
        <label>1</label>
    </ligand>
</feature>
<proteinExistence type="predicted"/>
<keyword evidence="1" id="KW-0479">Metal-binding</keyword>
<dbReference type="AlphaFoldDB" id="F3YXB0"/>
<feature type="binding site" evidence="1">
    <location>
        <position position="219"/>
    </location>
    <ligand>
        <name>Mg(2+)</name>
        <dbReference type="ChEBI" id="CHEBI:18420"/>
        <label>1</label>
    </ligand>
</feature>
<feature type="binding site" evidence="1">
    <location>
        <position position="36"/>
    </location>
    <ligand>
        <name>Mg(2+)</name>
        <dbReference type="ChEBI" id="CHEBI:18420"/>
        <label>1</label>
    </ligand>
</feature>
<name>F3YXB0_DESAF</name>
<dbReference type="SUPFAM" id="SSF101478">
    <property type="entry name" value="ADP-ribosylglycohydrolase"/>
    <property type="match status" value="1"/>
</dbReference>
<dbReference type="InterPro" id="IPR005502">
    <property type="entry name" value="Ribosyl_crysJ1"/>
</dbReference>
<reference evidence="2 3" key="1">
    <citation type="journal article" date="2011" name="J. Bacteriol.">
        <title>Genome sequence of the mercury-methylating and pleomorphic Desulfovibrio africanus Strain Walvis Bay.</title>
        <authorList>
            <person name="Brown S.D."/>
            <person name="Wall J.D."/>
            <person name="Kucken A.M."/>
            <person name="Gilmour C.C."/>
            <person name="Podar M."/>
            <person name="Brandt C.C."/>
            <person name="Teshima H."/>
            <person name="Detter J.C."/>
            <person name="Han C.S."/>
            <person name="Land M.L."/>
            <person name="Lucas S."/>
            <person name="Han J."/>
            <person name="Pennacchio L."/>
            <person name="Nolan M."/>
            <person name="Pitluck S."/>
            <person name="Woyke T."/>
            <person name="Goodwin L."/>
            <person name="Palumbo A.V."/>
            <person name="Elias D.A."/>
        </authorList>
    </citation>
    <scope>NUCLEOTIDE SEQUENCE [LARGE SCALE GENOMIC DNA]</scope>
    <source>
        <strain evidence="2 3">Walvis Bay</strain>
    </source>
</reference>
<dbReference type="InterPro" id="IPR036705">
    <property type="entry name" value="Ribosyl_crysJ1_sf"/>
</dbReference>
<dbReference type="STRING" id="690850.Desaf_2282"/>
<dbReference type="EMBL" id="CP003221">
    <property type="protein sequence ID" value="EGJ50608.1"/>
    <property type="molecule type" value="Genomic_DNA"/>
</dbReference>
<evidence type="ECO:0000313" key="2">
    <source>
        <dbReference type="EMBL" id="EGJ50608.1"/>
    </source>
</evidence>
<dbReference type="PANTHER" id="PTHR16222">
    <property type="entry name" value="ADP-RIBOSYLGLYCOHYDROLASE"/>
    <property type="match status" value="1"/>
</dbReference>
<accession>F3YXB0</accession>
<organism evidence="2 3">
    <name type="scientific">Desulfocurvibacter africanus subsp. africanus str. Walvis Bay</name>
    <dbReference type="NCBI Taxonomy" id="690850"/>
    <lineage>
        <taxon>Bacteria</taxon>
        <taxon>Pseudomonadati</taxon>
        <taxon>Thermodesulfobacteriota</taxon>
        <taxon>Desulfovibrionia</taxon>
        <taxon>Desulfovibrionales</taxon>
        <taxon>Desulfovibrionaceae</taxon>
        <taxon>Desulfocurvibacter</taxon>
    </lineage>
</organism>
<keyword evidence="3" id="KW-1185">Reference proteome</keyword>
<protein>
    <submittedName>
        <fullName evidence="2">ADP-ribosylation/Crystallin J1</fullName>
    </submittedName>
</protein>
<dbReference type="InterPro" id="IPR050792">
    <property type="entry name" value="ADP-ribosylglycohydrolase"/>
</dbReference>
<dbReference type="GO" id="GO:0046872">
    <property type="term" value="F:metal ion binding"/>
    <property type="evidence" value="ECO:0007669"/>
    <property type="project" value="UniProtKB-KW"/>
</dbReference>
<dbReference type="Pfam" id="PF03747">
    <property type="entry name" value="ADP_ribosyl_GH"/>
    <property type="match status" value="1"/>
</dbReference>
<dbReference type="RefSeq" id="WP_014260319.1">
    <property type="nucleotide sequence ID" value="NC_016629.1"/>
</dbReference>
<comment type="cofactor">
    <cofactor evidence="1">
        <name>Mg(2+)</name>
        <dbReference type="ChEBI" id="CHEBI:18420"/>
    </cofactor>
    <text evidence="1">Binds 2 magnesium ions per subunit.</text>
</comment>
<dbReference type="KEGG" id="daf:Desaf_2282"/>
<dbReference type="HOGENOM" id="CLU_024566_1_0_7"/>
<sequence length="272" mass="28964">MLGAILGDMIGSRFEGRPHKSIDFELFTFVSRFTDDTVLTCATAEALLGCDRGDASCVAPYAVKYREFCRAYPSAGYGGSFISWCASDDAGPYGSFGNGSAMRVSPVGWWFDDLETVLAQAEASASASHNHPEGLKGAQAVAGAIFLARTGSSKADIRAFISSRFGYNLDRTLAAIRPTYHFDVTCQGSVPEAIIAFLEADSLESAIRNAVSLGGDADTQGAMAGSIAEAFYHPTGNIPAPLRDAAMARLDERLADVVRRFSDRMGRSIIAD</sequence>
<dbReference type="eggNOG" id="COG1397">
    <property type="taxonomic scope" value="Bacteria"/>
</dbReference>
<feature type="binding site" evidence="1">
    <location>
        <position position="218"/>
    </location>
    <ligand>
        <name>Mg(2+)</name>
        <dbReference type="ChEBI" id="CHEBI:18420"/>
        <label>1</label>
    </ligand>
</feature>